<dbReference type="AlphaFoldDB" id="A0A0A1WB41"/>
<gene>
    <name evidence="2" type="ORF">SP5_075_00080</name>
</gene>
<dbReference type="EMBL" id="BBPI01000075">
    <property type="protein sequence ID" value="GAM02211.1"/>
    <property type="molecule type" value="Genomic_DNA"/>
</dbReference>
<feature type="region of interest" description="Disordered" evidence="1">
    <location>
        <begin position="1"/>
        <end position="43"/>
    </location>
</feature>
<proteinExistence type="predicted"/>
<dbReference type="RefSeq" id="WP_257575634.1">
    <property type="nucleotide sequence ID" value="NZ_BBPI01000075.1"/>
</dbReference>
<accession>A0A0A1WB41</accession>
<comment type="caution">
    <text evidence="2">The sequence shown here is derived from an EMBL/GenBank/DDBJ whole genome shotgun (WGS) entry which is preliminary data.</text>
</comment>
<sequence>MTAQAPTKTPPVDKADAAQPDAPARVRPKLSLHYGAKTAEERK</sequence>
<protein>
    <submittedName>
        <fullName evidence="2">Uncharacterized protein</fullName>
    </submittedName>
</protein>
<evidence type="ECO:0000313" key="3">
    <source>
        <dbReference type="Proteomes" id="UP000032305"/>
    </source>
</evidence>
<dbReference type="Proteomes" id="UP000032305">
    <property type="component" value="Unassembled WGS sequence"/>
</dbReference>
<keyword evidence="3" id="KW-1185">Reference proteome</keyword>
<evidence type="ECO:0000313" key="2">
    <source>
        <dbReference type="EMBL" id="GAM02211.1"/>
    </source>
</evidence>
<reference evidence="2 3" key="1">
    <citation type="submission" date="2014-11" db="EMBL/GenBank/DDBJ databases">
        <title>Whole genome shotgun sequence of Sphingomonas parapaucimobilis NBRC 15100.</title>
        <authorList>
            <person name="Katano-Makiyama Y."/>
            <person name="Hosoyama A."/>
            <person name="Hashimoto M."/>
            <person name="Hosoyama Y."/>
            <person name="Noguchi M."/>
            <person name="Numata M."/>
            <person name="Tsuchikane K."/>
            <person name="Hirakata S."/>
            <person name="Uohara A."/>
            <person name="Shimodaira J."/>
            <person name="Ohji S."/>
            <person name="Ichikawa N."/>
            <person name="Kimura A."/>
            <person name="Yamazoe A."/>
            <person name="Fujita N."/>
        </authorList>
    </citation>
    <scope>NUCLEOTIDE SEQUENCE [LARGE SCALE GENOMIC DNA]</scope>
    <source>
        <strain evidence="2 3">NBRC 15100</strain>
    </source>
</reference>
<evidence type="ECO:0000256" key="1">
    <source>
        <dbReference type="SAM" id="MobiDB-lite"/>
    </source>
</evidence>
<name>A0A0A1WB41_9SPHN</name>
<organism evidence="2 3">
    <name type="scientific">Sphingomonas parapaucimobilis NBRC 15100</name>
    <dbReference type="NCBI Taxonomy" id="1219049"/>
    <lineage>
        <taxon>Bacteria</taxon>
        <taxon>Pseudomonadati</taxon>
        <taxon>Pseudomonadota</taxon>
        <taxon>Alphaproteobacteria</taxon>
        <taxon>Sphingomonadales</taxon>
        <taxon>Sphingomonadaceae</taxon>
        <taxon>Sphingomonas</taxon>
    </lineage>
</organism>